<evidence type="ECO:0000313" key="1">
    <source>
        <dbReference type="EMBL" id="GGG49305.1"/>
    </source>
</evidence>
<name>A0A917GKT4_9GAMM</name>
<comment type="caution">
    <text evidence="1">The sequence shown here is derived from an EMBL/GenBank/DDBJ whole genome shotgun (WGS) entry which is preliminary data.</text>
</comment>
<keyword evidence="2" id="KW-1185">Reference proteome</keyword>
<evidence type="ECO:0008006" key="3">
    <source>
        <dbReference type="Google" id="ProtNLM"/>
    </source>
</evidence>
<evidence type="ECO:0000313" key="2">
    <source>
        <dbReference type="Proteomes" id="UP000627715"/>
    </source>
</evidence>
<reference evidence="1" key="1">
    <citation type="journal article" date="2014" name="Int. J. Syst. Evol. Microbiol.">
        <title>Complete genome sequence of Corynebacterium casei LMG S-19264T (=DSM 44701T), isolated from a smear-ripened cheese.</title>
        <authorList>
            <consortium name="US DOE Joint Genome Institute (JGI-PGF)"/>
            <person name="Walter F."/>
            <person name="Albersmeier A."/>
            <person name="Kalinowski J."/>
            <person name="Ruckert C."/>
        </authorList>
    </citation>
    <scope>NUCLEOTIDE SEQUENCE</scope>
    <source>
        <strain evidence="1">CGMCC 1.15425</strain>
    </source>
</reference>
<reference evidence="1" key="2">
    <citation type="submission" date="2020-09" db="EMBL/GenBank/DDBJ databases">
        <authorList>
            <person name="Sun Q."/>
            <person name="Zhou Y."/>
        </authorList>
    </citation>
    <scope>NUCLEOTIDE SEQUENCE</scope>
    <source>
        <strain evidence="1">CGMCC 1.15425</strain>
    </source>
</reference>
<dbReference type="Proteomes" id="UP000627715">
    <property type="component" value="Unassembled WGS sequence"/>
</dbReference>
<sequence length="259" mass="27807">MQPMTAKHLFPLALIFSLTLIGSNVQGQQNQSASDDNNSAATNRAANLIVTLEHRSPVTALERLRPLLDPRGDIGRIADKLVINTTAGNLVELERALDAFDVPARRLVLSIDPSFSSSENIDDRQSMQALEFEMNTFVLALAGNAALPEGTTTDNAQVSATTNEGDLETTAQPAASLRIEAEITGSTVHADIQTFGIEALLPTYRVSMPLGQWVTLDPINTGAETTTALDNQTDQDNAQVPTQSLQQTADFAVRVDVLP</sequence>
<gene>
    <name evidence="1" type="ORF">GCM10011403_03020</name>
</gene>
<proteinExistence type="predicted"/>
<accession>A0A917GKT4</accession>
<dbReference type="EMBL" id="BMIY01000001">
    <property type="protein sequence ID" value="GGG49305.1"/>
    <property type="molecule type" value="Genomic_DNA"/>
</dbReference>
<protein>
    <recommendedName>
        <fullName evidence="3">NolW-like domain-containing protein</fullName>
    </recommendedName>
</protein>
<organism evidence="1 2">
    <name type="scientific">Pseudohongiella nitratireducens</name>
    <dbReference type="NCBI Taxonomy" id="1768907"/>
    <lineage>
        <taxon>Bacteria</taxon>
        <taxon>Pseudomonadati</taxon>
        <taxon>Pseudomonadota</taxon>
        <taxon>Gammaproteobacteria</taxon>
        <taxon>Pseudomonadales</taxon>
        <taxon>Pseudohongiellaceae</taxon>
        <taxon>Pseudohongiella</taxon>
    </lineage>
</organism>
<dbReference type="AlphaFoldDB" id="A0A917GKT4"/>